<keyword evidence="2" id="KW-0408">Iron</keyword>
<proteinExistence type="inferred from homology"/>
<dbReference type="InterPro" id="IPR012093">
    <property type="entry name" value="Pirin"/>
</dbReference>
<dbReference type="InterPro" id="IPR014710">
    <property type="entry name" value="RmlC-like_jellyroll"/>
</dbReference>
<evidence type="ECO:0000256" key="3">
    <source>
        <dbReference type="RuleBase" id="RU003457"/>
    </source>
</evidence>
<comment type="similarity">
    <text evidence="1 3">Belongs to the pirin family.</text>
</comment>
<feature type="binding site" evidence="2">
    <location>
        <position position="62"/>
    </location>
    <ligand>
        <name>Fe cation</name>
        <dbReference type="ChEBI" id="CHEBI:24875"/>
    </ligand>
</feature>
<dbReference type="PANTHER" id="PTHR13903:SF8">
    <property type="entry name" value="PIRIN"/>
    <property type="match status" value="1"/>
</dbReference>
<evidence type="ECO:0000259" key="5">
    <source>
        <dbReference type="Pfam" id="PF05726"/>
    </source>
</evidence>
<accession>A0A8J8T142</accession>
<dbReference type="CDD" id="cd02247">
    <property type="entry name" value="cupin_pirin_C"/>
    <property type="match status" value="1"/>
</dbReference>
<dbReference type="Proteomes" id="UP000785679">
    <property type="component" value="Unassembled WGS sequence"/>
</dbReference>
<feature type="domain" description="Pirin N-terminal" evidence="4">
    <location>
        <begin position="29"/>
        <end position="124"/>
    </location>
</feature>
<gene>
    <name evidence="6" type="ORF">FGO68_gene13610</name>
</gene>
<sequence>MEQAAKSTELKKISVAFSAREQAEGVGAKVRRFIGVQQLELLDPFLMLDLFNVALPAGFPDHPHRGFETVTYMLRGEMSHEDFKGHKGVIGPGAIQWMTAGKGIVHSEIPMSFDTPAFGFQLWINLDKKNKYCEPRYQEFSAEQIPVYEDDTIKAKVIAGQVFGVKGPIEARVPTYFLDFYIKSGREYEHPIPQEWNSMIIVHSGSLEVQGSKVLKAGDCAAFEISKANEQNIKIKALADDTAFVLLAGQPINEPMSRRGPFVLNTPEELKKTFYDYSTGSNGFEGADSWESKNQHLRYGK</sequence>
<feature type="binding site" evidence="2">
    <location>
        <position position="106"/>
    </location>
    <ligand>
        <name>Fe cation</name>
        <dbReference type="ChEBI" id="CHEBI:24875"/>
    </ligand>
</feature>
<dbReference type="GO" id="GO:0046872">
    <property type="term" value="F:metal ion binding"/>
    <property type="evidence" value="ECO:0007669"/>
    <property type="project" value="UniProtKB-KW"/>
</dbReference>
<organism evidence="6 7">
    <name type="scientific">Halteria grandinella</name>
    <dbReference type="NCBI Taxonomy" id="5974"/>
    <lineage>
        <taxon>Eukaryota</taxon>
        <taxon>Sar</taxon>
        <taxon>Alveolata</taxon>
        <taxon>Ciliophora</taxon>
        <taxon>Intramacronucleata</taxon>
        <taxon>Spirotrichea</taxon>
        <taxon>Stichotrichia</taxon>
        <taxon>Sporadotrichida</taxon>
        <taxon>Halteriidae</taxon>
        <taxon>Halteria</taxon>
    </lineage>
</organism>
<name>A0A8J8T142_HALGN</name>
<dbReference type="EMBL" id="RRYP01010553">
    <property type="protein sequence ID" value="TNV78304.1"/>
    <property type="molecule type" value="Genomic_DNA"/>
</dbReference>
<comment type="caution">
    <text evidence="6">The sequence shown here is derived from an EMBL/GenBank/DDBJ whole genome shotgun (WGS) entry which is preliminary data.</text>
</comment>
<dbReference type="InterPro" id="IPR008778">
    <property type="entry name" value="Pirin_C_dom"/>
</dbReference>
<keyword evidence="2" id="KW-0479">Metal-binding</keyword>
<dbReference type="CDD" id="cd02909">
    <property type="entry name" value="cupin_pirin_N"/>
    <property type="match status" value="1"/>
</dbReference>
<feature type="binding site" evidence="2">
    <location>
        <position position="64"/>
    </location>
    <ligand>
        <name>Fe cation</name>
        <dbReference type="ChEBI" id="CHEBI:24875"/>
    </ligand>
</feature>
<evidence type="ECO:0008006" key="8">
    <source>
        <dbReference type="Google" id="ProtNLM"/>
    </source>
</evidence>
<dbReference type="InterPro" id="IPR011051">
    <property type="entry name" value="RmlC_Cupin_sf"/>
</dbReference>
<dbReference type="InterPro" id="IPR003829">
    <property type="entry name" value="Pirin_N_dom"/>
</dbReference>
<dbReference type="PANTHER" id="PTHR13903">
    <property type="entry name" value="PIRIN-RELATED"/>
    <property type="match status" value="1"/>
</dbReference>
<evidence type="ECO:0000313" key="6">
    <source>
        <dbReference type="EMBL" id="TNV78304.1"/>
    </source>
</evidence>
<feature type="domain" description="Pirin C-terminal" evidence="5">
    <location>
        <begin position="178"/>
        <end position="282"/>
    </location>
</feature>
<dbReference type="SUPFAM" id="SSF51182">
    <property type="entry name" value="RmlC-like cupins"/>
    <property type="match status" value="1"/>
</dbReference>
<dbReference type="Gene3D" id="2.60.120.10">
    <property type="entry name" value="Jelly Rolls"/>
    <property type="match status" value="2"/>
</dbReference>
<evidence type="ECO:0000256" key="2">
    <source>
        <dbReference type="PIRSR" id="PIRSR006232-1"/>
    </source>
</evidence>
<keyword evidence="7" id="KW-1185">Reference proteome</keyword>
<dbReference type="Pfam" id="PF05726">
    <property type="entry name" value="Pirin_C"/>
    <property type="match status" value="1"/>
</dbReference>
<evidence type="ECO:0000313" key="7">
    <source>
        <dbReference type="Proteomes" id="UP000785679"/>
    </source>
</evidence>
<dbReference type="Pfam" id="PF02678">
    <property type="entry name" value="Pirin"/>
    <property type="match status" value="1"/>
</dbReference>
<comment type="cofactor">
    <cofactor evidence="2">
        <name>Fe cation</name>
        <dbReference type="ChEBI" id="CHEBI:24875"/>
    </cofactor>
    <text evidence="2">Binds 1 Fe cation per subunit.</text>
</comment>
<evidence type="ECO:0000259" key="4">
    <source>
        <dbReference type="Pfam" id="PF02678"/>
    </source>
</evidence>
<protein>
    <recommendedName>
        <fullName evidence="8">Pirin</fullName>
    </recommendedName>
</protein>
<evidence type="ECO:0000256" key="1">
    <source>
        <dbReference type="ARBA" id="ARBA00008416"/>
    </source>
</evidence>
<feature type="binding site" evidence="2">
    <location>
        <position position="108"/>
    </location>
    <ligand>
        <name>Fe cation</name>
        <dbReference type="ChEBI" id="CHEBI:24875"/>
    </ligand>
</feature>
<reference evidence="6" key="1">
    <citation type="submission" date="2019-06" db="EMBL/GenBank/DDBJ databases">
        <authorList>
            <person name="Zheng W."/>
        </authorList>
    </citation>
    <scope>NUCLEOTIDE SEQUENCE</scope>
    <source>
        <strain evidence="6">QDHG01</strain>
    </source>
</reference>
<dbReference type="OrthoDB" id="198735at2759"/>
<dbReference type="AlphaFoldDB" id="A0A8J8T142"/>
<dbReference type="PIRSF" id="PIRSF006232">
    <property type="entry name" value="Pirin"/>
    <property type="match status" value="1"/>
</dbReference>